<keyword evidence="3" id="KW-1003">Cell membrane</keyword>
<accession>A0ABV6UPB6</accession>
<dbReference type="InterPro" id="IPR007341">
    <property type="entry name" value="Transgly_assoc"/>
</dbReference>
<dbReference type="Proteomes" id="UP001592528">
    <property type="component" value="Unassembled WGS sequence"/>
</dbReference>
<evidence type="ECO:0000256" key="4">
    <source>
        <dbReference type="ARBA" id="ARBA00022692"/>
    </source>
</evidence>
<comment type="subcellular location">
    <subcellularLocation>
        <location evidence="1">Cell membrane</location>
        <topology evidence="1">Multi-pass membrane protein</topology>
    </subcellularLocation>
</comment>
<dbReference type="RefSeq" id="WP_030254486.1">
    <property type="nucleotide sequence ID" value="NZ_JBHEZZ010000009.1"/>
</dbReference>
<evidence type="ECO:0000256" key="5">
    <source>
        <dbReference type="ARBA" id="ARBA00022989"/>
    </source>
</evidence>
<protein>
    <submittedName>
        <fullName evidence="8">GlsB/YeaQ/YmgE family stress response membrane protein</fullName>
    </submittedName>
</protein>
<name>A0ABV6UPB6_9ACTN</name>
<reference evidence="8 9" key="1">
    <citation type="submission" date="2024-09" db="EMBL/GenBank/DDBJ databases">
        <authorList>
            <person name="Lee S.D."/>
        </authorList>
    </citation>
    <scope>NUCLEOTIDE SEQUENCE [LARGE SCALE GENOMIC DNA]</scope>
    <source>
        <strain evidence="8 9">N1-5</strain>
    </source>
</reference>
<sequence>MFQIIWIVVVGLVLGVLAKLILPGKQSIPLWLTVLLGIGGALLGNAVASWIGVAHTSGIDWIRHALQVGFAVALVAVGAPLWERVVRARGDSSPGQDTRV</sequence>
<keyword evidence="6 7" id="KW-0472">Membrane</keyword>
<evidence type="ECO:0000256" key="7">
    <source>
        <dbReference type="SAM" id="Phobius"/>
    </source>
</evidence>
<comment type="caution">
    <text evidence="8">The sequence shown here is derived from an EMBL/GenBank/DDBJ whole genome shotgun (WGS) entry which is preliminary data.</text>
</comment>
<comment type="similarity">
    <text evidence="2">Belongs to the UPF0410 family.</text>
</comment>
<evidence type="ECO:0000256" key="1">
    <source>
        <dbReference type="ARBA" id="ARBA00004651"/>
    </source>
</evidence>
<feature type="transmembrane region" description="Helical" evidence="7">
    <location>
        <begin position="65"/>
        <end position="82"/>
    </location>
</feature>
<evidence type="ECO:0000313" key="8">
    <source>
        <dbReference type="EMBL" id="MFC1403236.1"/>
    </source>
</evidence>
<proteinExistence type="inferred from homology"/>
<keyword evidence="9" id="KW-1185">Reference proteome</keyword>
<keyword evidence="4 7" id="KW-0812">Transmembrane</keyword>
<evidence type="ECO:0000256" key="6">
    <source>
        <dbReference type="ARBA" id="ARBA00023136"/>
    </source>
</evidence>
<feature type="transmembrane region" description="Helical" evidence="7">
    <location>
        <begin position="28"/>
        <end position="53"/>
    </location>
</feature>
<evidence type="ECO:0000313" key="9">
    <source>
        <dbReference type="Proteomes" id="UP001592528"/>
    </source>
</evidence>
<gene>
    <name evidence="8" type="ORF">ACEZDJ_18255</name>
</gene>
<keyword evidence="5 7" id="KW-1133">Transmembrane helix</keyword>
<dbReference type="PANTHER" id="PTHR33884:SF3">
    <property type="entry name" value="UPF0410 PROTEIN YMGE"/>
    <property type="match status" value="1"/>
</dbReference>
<dbReference type="EMBL" id="JBHEZZ010000009">
    <property type="protein sequence ID" value="MFC1403236.1"/>
    <property type="molecule type" value="Genomic_DNA"/>
</dbReference>
<evidence type="ECO:0000256" key="3">
    <source>
        <dbReference type="ARBA" id="ARBA00022475"/>
    </source>
</evidence>
<evidence type="ECO:0000256" key="2">
    <source>
        <dbReference type="ARBA" id="ARBA00011006"/>
    </source>
</evidence>
<organism evidence="8 9">
    <name type="scientific">Streptacidiphilus cavernicola</name>
    <dbReference type="NCBI Taxonomy" id="3342716"/>
    <lineage>
        <taxon>Bacteria</taxon>
        <taxon>Bacillati</taxon>
        <taxon>Actinomycetota</taxon>
        <taxon>Actinomycetes</taxon>
        <taxon>Kitasatosporales</taxon>
        <taxon>Streptomycetaceae</taxon>
        <taxon>Streptacidiphilus</taxon>
    </lineage>
</organism>
<dbReference type="PANTHER" id="PTHR33884">
    <property type="entry name" value="UPF0410 PROTEIN YMGE"/>
    <property type="match status" value="1"/>
</dbReference>